<proteinExistence type="predicted"/>
<dbReference type="EMBL" id="AAXG02000002">
    <property type="protein sequence ID" value="EDN01963.1"/>
    <property type="molecule type" value="Genomic_DNA"/>
</dbReference>
<reference evidence="1 2" key="1">
    <citation type="submission" date="2007-04" db="EMBL/GenBank/DDBJ databases">
        <authorList>
            <person name="Fulton L."/>
            <person name="Clifton S."/>
            <person name="Fulton B."/>
            <person name="Xu J."/>
            <person name="Minx P."/>
            <person name="Pepin K.H."/>
            <person name="Johnson M."/>
            <person name="Thiruvilangam P."/>
            <person name="Bhonagiri V."/>
            <person name="Nash W.E."/>
            <person name="Mardis E.R."/>
            <person name="Wilson R.K."/>
        </authorList>
    </citation>
    <scope>NUCLEOTIDE SEQUENCE [LARGE SCALE GENOMIC DNA]</scope>
    <source>
        <strain evidence="1 2">ATCC 29799</strain>
    </source>
</reference>
<reference evidence="1 2" key="2">
    <citation type="submission" date="2007-06" db="EMBL/GenBank/DDBJ databases">
        <title>Draft genome sequence of Pseudoflavonifractor capillosus ATCC 29799.</title>
        <authorList>
            <person name="Sudarsanam P."/>
            <person name="Ley R."/>
            <person name="Guruge J."/>
            <person name="Turnbaugh P.J."/>
            <person name="Mahowald M."/>
            <person name="Liep D."/>
            <person name="Gordon J."/>
        </authorList>
    </citation>
    <scope>NUCLEOTIDE SEQUENCE [LARGE SCALE GENOMIC DNA]</scope>
    <source>
        <strain evidence="1 2">ATCC 29799</strain>
    </source>
</reference>
<sequence>MVLFLLNKSPKGIVLEIGFSVFRLPPWEEICIHVYQMSTNITFSAIRQDVSQKSAVFLSFISTERGVIRP</sequence>
<accession>A6NQ38</accession>
<dbReference type="Proteomes" id="UP000003639">
    <property type="component" value="Unassembled WGS sequence"/>
</dbReference>
<organism evidence="1 2">
    <name type="scientific">Pseudoflavonifractor capillosus ATCC 29799</name>
    <dbReference type="NCBI Taxonomy" id="411467"/>
    <lineage>
        <taxon>Bacteria</taxon>
        <taxon>Bacillati</taxon>
        <taxon>Bacillota</taxon>
        <taxon>Clostridia</taxon>
        <taxon>Eubacteriales</taxon>
        <taxon>Oscillospiraceae</taxon>
        <taxon>Pseudoflavonifractor</taxon>
    </lineage>
</organism>
<dbReference type="STRING" id="411467.BACCAP_00307"/>
<evidence type="ECO:0000313" key="2">
    <source>
        <dbReference type="Proteomes" id="UP000003639"/>
    </source>
</evidence>
<name>A6NQ38_9FIRM</name>
<evidence type="ECO:0000313" key="1">
    <source>
        <dbReference type="EMBL" id="EDN01963.1"/>
    </source>
</evidence>
<keyword evidence="2" id="KW-1185">Reference proteome</keyword>
<protein>
    <submittedName>
        <fullName evidence="1">Uncharacterized protein</fullName>
    </submittedName>
</protein>
<dbReference type="AlphaFoldDB" id="A6NQ38"/>
<comment type="caution">
    <text evidence="1">The sequence shown here is derived from an EMBL/GenBank/DDBJ whole genome shotgun (WGS) entry which is preliminary data.</text>
</comment>
<gene>
    <name evidence="1" type="ORF">BACCAP_00307</name>
</gene>